<dbReference type="PANTHER" id="PTHR35848">
    <property type="entry name" value="OXALATE-BINDING PROTEIN"/>
    <property type="match status" value="1"/>
</dbReference>
<accession>A0A1M7GNP4</accession>
<evidence type="ECO:0000313" key="4">
    <source>
        <dbReference type="Proteomes" id="UP000184038"/>
    </source>
</evidence>
<sequence length="157" mass="18145">MIDKIIVINENEITPTHKHIHDPYEYYKKKVTPSSEINQCYVAFYEIPPQKSNYPYHYHEENTEVFYIIEGNGILRTEDGSIALKAGDTIVCPPGKHGVHKITNTSKDTMLKYLDVDTTNSPDIIHYPDSNKIGIIKHNQDPAFYKNNSTYDYYEGE</sequence>
<proteinExistence type="predicted"/>
<dbReference type="EMBL" id="FRCP01000007">
    <property type="protein sequence ID" value="SHM17517.1"/>
    <property type="molecule type" value="Genomic_DNA"/>
</dbReference>
<name>A0A1M7GNP4_9FIRM</name>
<dbReference type="SUPFAM" id="SSF51182">
    <property type="entry name" value="RmlC-like cupins"/>
    <property type="match status" value="1"/>
</dbReference>
<dbReference type="GO" id="GO:0046872">
    <property type="term" value="F:metal ion binding"/>
    <property type="evidence" value="ECO:0007669"/>
    <property type="project" value="UniProtKB-KW"/>
</dbReference>
<keyword evidence="4" id="KW-1185">Reference proteome</keyword>
<keyword evidence="1" id="KW-0479">Metal-binding</keyword>
<dbReference type="STRING" id="1120996.SAMN02746066_01010"/>
<dbReference type="Pfam" id="PF07883">
    <property type="entry name" value="Cupin_2"/>
    <property type="match status" value="1"/>
</dbReference>
<reference evidence="3 4" key="1">
    <citation type="submission" date="2016-11" db="EMBL/GenBank/DDBJ databases">
        <authorList>
            <person name="Jaros S."/>
            <person name="Januszkiewicz K."/>
            <person name="Wedrychowicz H."/>
        </authorList>
    </citation>
    <scope>NUCLEOTIDE SEQUENCE [LARGE SCALE GENOMIC DNA]</scope>
    <source>
        <strain evidence="3 4">DSM 15930</strain>
    </source>
</reference>
<dbReference type="Proteomes" id="UP000184038">
    <property type="component" value="Unassembled WGS sequence"/>
</dbReference>
<feature type="domain" description="Cupin type-2" evidence="2">
    <location>
        <begin position="44"/>
        <end position="116"/>
    </location>
</feature>
<dbReference type="InterPro" id="IPR014710">
    <property type="entry name" value="RmlC-like_jellyroll"/>
</dbReference>
<evidence type="ECO:0000256" key="1">
    <source>
        <dbReference type="ARBA" id="ARBA00022723"/>
    </source>
</evidence>
<dbReference type="PANTHER" id="PTHR35848:SF6">
    <property type="entry name" value="CUPIN TYPE-2 DOMAIN-CONTAINING PROTEIN"/>
    <property type="match status" value="1"/>
</dbReference>
<evidence type="ECO:0000313" key="3">
    <source>
        <dbReference type="EMBL" id="SHM17517.1"/>
    </source>
</evidence>
<dbReference type="RefSeq" id="WP_242952483.1">
    <property type="nucleotide sequence ID" value="NZ_FRCP01000007.1"/>
</dbReference>
<dbReference type="Gene3D" id="2.60.120.10">
    <property type="entry name" value="Jelly Rolls"/>
    <property type="match status" value="1"/>
</dbReference>
<dbReference type="InterPro" id="IPR051610">
    <property type="entry name" value="GPI/OXD"/>
</dbReference>
<dbReference type="InterPro" id="IPR011051">
    <property type="entry name" value="RmlC_Cupin_sf"/>
</dbReference>
<dbReference type="AlphaFoldDB" id="A0A1M7GNP4"/>
<gene>
    <name evidence="3" type="ORF">SAMN02746066_01010</name>
</gene>
<dbReference type="InterPro" id="IPR013096">
    <property type="entry name" value="Cupin_2"/>
</dbReference>
<protein>
    <submittedName>
        <fullName evidence="3">Cupin domain-containing protein</fullName>
    </submittedName>
</protein>
<organism evidence="3 4">
    <name type="scientific">Anaerosporobacter mobilis DSM 15930</name>
    <dbReference type="NCBI Taxonomy" id="1120996"/>
    <lineage>
        <taxon>Bacteria</taxon>
        <taxon>Bacillati</taxon>
        <taxon>Bacillota</taxon>
        <taxon>Clostridia</taxon>
        <taxon>Lachnospirales</taxon>
        <taxon>Lachnospiraceae</taxon>
        <taxon>Anaerosporobacter</taxon>
    </lineage>
</organism>
<evidence type="ECO:0000259" key="2">
    <source>
        <dbReference type="Pfam" id="PF07883"/>
    </source>
</evidence>